<keyword evidence="1" id="KW-1133">Transmembrane helix</keyword>
<proteinExistence type="predicted"/>
<evidence type="ECO:0000313" key="2">
    <source>
        <dbReference type="EMBL" id="AYF76042.1"/>
    </source>
</evidence>
<evidence type="ECO:0000313" key="3">
    <source>
        <dbReference type="Proteomes" id="UP000267164"/>
    </source>
</evidence>
<keyword evidence="1" id="KW-0472">Membrane</keyword>
<evidence type="ECO:0000256" key="1">
    <source>
        <dbReference type="SAM" id="Phobius"/>
    </source>
</evidence>
<feature type="transmembrane region" description="Helical" evidence="1">
    <location>
        <begin position="12"/>
        <end position="36"/>
    </location>
</feature>
<sequence>MAEWRRPPITAADFVATVVIYVGAAAWAWAVAGFVPEYRRLASDSADTRYLPLAEAVAWLGIALTVVLVPLWTARAVRLRQRVWTTALLAFPLLAEAWILGLLAAIVAVSV</sequence>
<accession>A0A386ZDU1</accession>
<name>A0A386ZDU1_9NOCA</name>
<keyword evidence="3" id="KW-1185">Reference proteome</keyword>
<dbReference type="RefSeq" id="WP_120739163.1">
    <property type="nucleotide sequence ID" value="NZ_CP032568.1"/>
</dbReference>
<reference evidence="2 3" key="1">
    <citation type="submission" date="2018-09" db="EMBL/GenBank/DDBJ databases">
        <title>Nocardia yunnanensis sp. nov., an actinomycete isolated from a soil sample.</title>
        <authorList>
            <person name="Zhang J."/>
        </authorList>
    </citation>
    <scope>NUCLEOTIDE SEQUENCE [LARGE SCALE GENOMIC DNA]</scope>
    <source>
        <strain evidence="2 3">CFHS0054</strain>
    </source>
</reference>
<dbReference type="OrthoDB" id="4566609at2"/>
<dbReference type="AlphaFoldDB" id="A0A386ZDU1"/>
<organism evidence="2 3">
    <name type="scientific">Nocardia yunnanensis</name>
    <dbReference type="NCBI Taxonomy" id="2382165"/>
    <lineage>
        <taxon>Bacteria</taxon>
        <taxon>Bacillati</taxon>
        <taxon>Actinomycetota</taxon>
        <taxon>Actinomycetes</taxon>
        <taxon>Mycobacteriales</taxon>
        <taxon>Nocardiaceae</taxon>
        <taxon>Nocardia</taxon>
    </lineage>
</organism>
<feature type="transmembrane region" description="Helical" evidence="1">
    <location>
        <begin position="86"/>
        <end position="109"/>
    </location>
</feature>
<protein>
    <submittedName>
        <fullName evidence="2">Uncharacterized protein</fullName>
    </submittedName>
</protein>
<dbReference type="Proteomes" id="UP000267164">
    <property type="component" value="Chromosome"/>
</dbReference>
<dbReference type="KEGG" id="nyu:D7D52_21850"/>
<feature type="transmembrane region" description="Helical" evidence="1">
    <location>
        <begin position="56"/>
        <end position="74"/>
    </location>
</feature>
<keyword evidence="1" id="KW-0812">Transmembrane</keyword>
<gene>
    <name evidence="2" type="ORF">D7D52_21850</name>
</gene>
<dbReference type="EMBL" id="CP032568">
    <property type="protein sequence ID" value="AYF76042.1"/>
    <property type="molecule type" value="Genomic_DNA"/>
</dbReference>